<accession>A0A5B1CLJ5</accession>
<dbReference type="AlphaFoldDB" id="A0A5B1CLJ5"/>
<reference evidence="2 3" key="1">
    <citation type="submission" date="2019-08" db="EMBL/GenBank/DDBJ databases">
        <title>Deep-cultivation of Planctomycetes and their phenomic and genomic characterization uncovers novel biology.</title>
        <authorList>
            <person name="Wiegand S."/>
            <person name="Jogler M."/>
            <person name="Boedeker C."/>
            <person name="Pinto D."/>
            <person name="Vollmers J."/>
            <person name="Rivas-Marin E."/>
            <person name="Kohn T."/>
            <person name="Peeters S.H."/>
            <person name="Heuer A."/>
            <person name="Rast P."/>
            <person name="Oberbeckmann S."/>
            <person name="Bunk B."/>
            <person name="Jeske O."/>
            <person name="Meyerdierks A."/>
            <person name="Storesund J.E."/>
            <person name="Kallscheuer N."/>
            <person name="Luecker S."/>
            <person name="Lage O.M."/>
            <person name="Pohl T."/>
            <person name="Merkel B.J."/>
            <person name="Hornburger P."/>
            <person name="Mueller R.-W."/>
            <person name="Bruemmer F."/>
            <person name="Labrenz M."/>
            <person name="Spormann A.M."/>
            <person name="Op Den Camp H."/>
            <person name="Overmann J."/>
            <person name="Amann R."/>
            <person name="Jetten M.S.M."/>
            <person name="Mascher T."/>
            <person name="Medema M.H."/>
            <person name="Devos D.P."/>
            <person name="Kaster A.-K."/>
            <person name="Ovreas L."/>
            <person name="Rohde M."/>
            <person name="Galperin M.Y."/>
            <person name="Jogler C."/>
        </authorList>
    </citation>
    <scope>NUCLEOTIDE SEQUENCE [LARGE SCALE GENOMIC DNA]</scope>
    <source>
        <strain evidence="2 3">LF1</strain>
    </source>
</reference>
<sequence precursor="true">MHSMNQIKAVLLFSAMLASIGGIAIPSASVQAQPPRTQNADLDFAASGYLMPPGANPANAVRQAGMVGQMAGGPTQYAPAGYAQPMPSNAAPTGPAGVAQVGFFSGGSAGNSGGCDSGGCDSGCCGGGGGGCDSMGYGQMGHGQMGGGYGGPLGMGMMPGICNSGGCGSGCGGGGAYQQCDPILTGGIVGKMRGEGGADGEMSGLRHLCMFCRGGGCSACQSFHPSALLGALAALRPYSEAGLCAQRWYDLSAEAVFLGHNAGGNGALTSQGISGPIVLNANDAGANDLEAGIRLSGAIIMGPGGNLELTYMGGQEWSGSQSVSDPNAELFSFISDFGIEPGTTLAGEEGFDDTDRSLSQSIAGSSRFHSGELNYRRRTVGPYCRFQGSWLAGLRYLRFDNGQLLTIRGQDNNTAANNGTRFFTADAGTENNFFGAQIGGDLWWNLIPGVSIGTGIKGAWGQNDYSSRTLVRSNSAGPGATPGEFAFENSDRDTTVVGEFELKSMYRLNRDWTFRSAYYLIAMDDFAQAGLDVGSLRSLANSDTPAGIDSTGTQFSSLVVQGFSFGAEYTW</sequence>
<feature type="signal peptide" evidence="1">
    <location>
        <begin position="1"/>
        <end position="24"/>
    </location>
</feature>
<dbReference type="InterPro" id="IPR011446">
    <property type="entry name" value="BBP7"/>
</dbReference>
<feature type="chain" id="PRO_5023046955" evidence="1">
    <location>
        <begin position="25"/>
        <end position="571"/>
    </location>
</feature>
<dbReference type="EMBL" id="VRLW01000001">
    <property type="protein sequence ID" value="KAA1261151.1"/>
    <property type="molecule type" value="Genomic_DNA"/>
</dbReference>
<gene>
    <name evidence="2" type="ORF">LF1_36960</name>
</gene>
<comment type="caution">
    <text evidence="2">The sequence shown here is derived from an EMBL/GenBank/DDBJ whole genome shotgun (WGS) entry which is preliminary data.</text>
</comment>
<name>A0A5B1CLJ5_9BACT</name>
<proteinExistence type="predicted"/>
<keyword evidence="3" id="KW-1185">Reference proteome</keyword>
<dbReference type="Pfam" id="PF07585">
    <property type="entry name" value="BBP7"/>
    <property type="match status" value="1"/>
</dbReference>
<keyword evidence="1" id="KW-0732">Signal</keyword>
<evidence type="ECO:0000313" key="3">
    <source>
        <dbReference type="Proteomes" id="UP000322699"/>
    </source>
</evidence>
<organism evidence="2 3">
    <name type="scientific">Rubripirellula obstinata</name>
    <dbReference type="NCBI Taxonomy" id="406547"/>
    <lineage>
        <taxon>Bacteria</taxon>
        <taxon>Pseudomonadati</taxon>
        <taxon>Planctomycetota</taxon>
        <taxon>Planctomycetia</taxon>
        <taxon>Pirellulales</taxon>
        <taxon>Pirellulaceae</taxon>
        <taxon>Rubripirellula</taxon>
    </lineage>
</organism>
<protein>
    <submittedName>
        <fullName evidence="2">Uncharacterized protein</fullName>
    </submittedName>
</protein>
<evidence type="ECO:0000256" key="1">
    <source>
        <dbReference type="SAM" id="SignalP"/>
    </source>
</evidence>
<evidence type="ECO:0000313" key="2">
    <source>
        <dbReference type="EMBL" id="KAA1261151.1"/>
    </source>
</evidence>
<dbReference type="Proteomes" id="UP000322699">
    <property type="component" value="Unassembled WGS sequence"/>
</dbReference>